<accession>A0ACC0M9X0</accession>
<organism evidence="1 2">
    <name type="scientific">Rhododendron molle</name>
    <name type="common">Chinese azalea</name>
    <name type="synonym">Azalea mollis</name>
    <dbReference type="NCBI Taxonomy" id="49168"/>
    <lineage>
        <taxon>Eukaryota</taxon>
        <taxon>Viridiplantae</taxon>
        <taxon>Streptophyta</taxon>
        <taxon>Embryophyta</taxon>
        <taxon>Tracheophyta</taxon>
        <taxon>Spermatophyta</taxon>
        <taxon>Magnoliopsida</taxon>
        <taxon>eudicotyledons</taxon>
        <taxon>Gunneridae</taxon>
        <taxon>Pentapetalae</taxon>
        <taxon>asterids</taxon>
        <taxon>Ericales</taxon>
        <taxon>Ericaceae</taxon>
        <taxon>Ericoideae</taxon>
        <taxon>Rhodoreae</taxon>
        <taxon>Rhododendron</taxon>
    </lineage>
</organism>
<evidence type="ECO:0000313" key="2">
    <source>
        <dbReference type="Proteomes" id="UP001062846"/>
    </source>
</evidence>
<sequence>MEPLWDDGLGSSRWCLTGVGGLVDSSAPGSVCLLWICSDISCGGCRNEVAGHEEGR</sequence>
<protein>
    <submittedName>
        <fullName evidence="1">Uncharacterized protein</fullName>
    </submittedName>
</protein>
<reference evidence="1" key="1">
    <citation type="submission" date="2022-02" db="EMBL/GenBank/DDBJ databases">
        <title>Plant Genome Project.</title>
        <authorList>
            <person name="Zhang R.-G."/>
        </authorList>
    </citation>
    <scope>NUCLEOTIDE SEQUENCE</scope>
    <source>
        <strain evidence="1">AT1</strain>
    </source>
</reference>
<comment type="caution">
    <text evidence="1">The sequence shown here is derived from an EMBL/GenBank/DDBJ whole genome shotgun (WGS) entry which is preliminary data.</text>
</comment>
<gene>
    <name evidence="1" type="ORF">RHMOL_Rhmol09G0012400</name>
</gene>
<dbReference type="EMBL" id="CM046396">
    <property type="protein sequence ID" value="KAI8537297.1"/>
    <property type="molecule type" value="Genomic_DNA"/>
</dbReference>
<proteinExistence type="predicted"/>
<dbReference type="Proteomes" id="UP001062846">
    <property type="component" value="Chromosome 9"/>
</dbReference>
<keyword evidence="2" id="KW-1185">Reference proteome</keyword>
<name>A0ACC0M9X0_RHOML</name>
<evidence type="ECO:0000313" key="1">
    <source>
        <dbReference type="EMBL" id="KAI8537297.1"/>
    </source>
</evidence>